<feature type="domain" description="HMA" evidence="11">
    <location>
        <begin position="110"/>
        <end position="178"/>
    </location>
</feature>
<dbReference type="SUPFAM" id="SSF81653">
    <property type="entry name" value="Calcium ATPase, transduction domain A"/>
    <property type="match status" value="1"/>
</dbReference>
<dbReference type="SFLD" id="SFLDF00027">
    <property type="entry name" value="p-type_atpase"/>
    <property type="match status" value="1"/>
</dbReference>
<dbReference type="SUPFAM" id="SSF81665">
    <property type="entry name" value="Calcium ATPase, transmembrane domain M"/>
    <property type="match status" value="1"/>
</dbReference>
<name>A0A1Y1I6K9_KLENI</name>
<dbReference type="InterPro" id="IPR023298">
    <property type="entry name" value="ATPase_P-typ_TM_dom_sf"/>
</dbReference>
<dbReference type="EMBL" id="DF237135">
    <property type="protein sequence ID" value="GAQ84357.1"/>
    <property type="molecule type" value="Genomic_DNA"/>
</dbReference>
<keyword evidence="5 10" id="KW-0547">Nucleotide-binding</keyword>
<dbReference type="Gene3D" id="3.40.50.1000">
    <property type="entry name" value="HAD superfamily/HAD-like"/>
    <property type="match status" value="1"/>
</dbReference>
<dbReference type="OrthoDB" id="432719at2759"/>
<protein>
    <submittedName>
        <fullName evidence="12">Copper-transporting ATPase</fullName>
    </submittedName>
</protein>
<keyword evidence="9 10" id="KW-0472">Membrane</keyword>
<evidence type="ECO:0000256" key="10">
    <source>
        <dbReference type="RuleBase" id="RU362081"/>
    </source>
</evidence>
<dbReference type="SFLD" id="SFLDG00002">
    <property type="entry name" value="C1.7:_P-type_atpase_like"/>
    <property type="match status" value="1"/>
</dbReference>
<dbReference type="Gene3D" id="3.30.70.100">
    <property type="match status" value="1"/>
</dbReference>
<dbReference type="PANTHER" id="PTHR43520">
    <property type="entry name" value="ATP7, ISOFORM B"/>
    <property type="match status" value="1"/>
</dbReference>
<evidence type="ECO:0000256" key="2">
    <source>
        <dbReference type="ARBA" id="ARBA00006024"/>
    </source>
</evidence>
<keyword evidence="8 10" id="KW-1133">Transmembrane helix</keyword>
<evidence type="ECO:0000256" key="7">
    <source>
        <dbReference type="ARBA" id="ARBA00022967"/>
    </source>
</evidence>
<dbReference type="InterPro" id="IPR018303">
    <property type="entry name" value="ATPase_P-typ_P_site"/>
</dbReference>
<dbReference type="InterPro" id="IPR044492">
    <property type="entry name" value="P_typ_ATPase_HD_dom"/>
</dbReference>
<dbReference type="Pfam" id="PF00403">
    <property type="entry name" value="HMA"/>
    <property type="match status" value="1"/>
</dbReference>
<dbReference type="Gene3D" id="2.70.150.10">
    <property type="entry name" value="Calcium-transporting ATPase, cytoplasmic transduction domain A"/>
    <property type="match status" value="1"/>
</dbReference>
<dbReference type="InterPro" id="IPR027256">
    <property type="entry name" value="P-typ_ATPase_IB"/>
</dbReference>
<dbReference type="CDD" id="cd00371">
    <property type="entry name" value="HMA"/>
    <property type="match status" value="1"/>
</dbReference>
<dbReference type="InterPro" id="IPR008250">
    <property type="entry name" value="ATPase_P-typ_transduc_dom_A_sf"/>
</dbReference>
<feature type="transmembrane region" description="Helical" evidence="10">
    <location>
        <begin position="207"/>
        <end position="225"/>
    </location>
</feature>
<dbReference type="SFLD" id="SFLDS00003">
    <property type="entry name" value="Haloacid_Dehalogenase"/>
    <property type="match status" value="1"/>
</dbReference>
<dbReference type="InterPro" id="IPR059000">
    <property type="entry name" value="ATPase_P-type_domA"/>
</dbReference>
<feature type="transmembrane region" description="Helical" evidence="10">
    <location>
        <begin position="482"/>
        <end position="500"/>
    </location>
</feature>
<dbReference type="SUPFAM" id="SSF55008">
    <property type="entry name" value="HMA, heavy metal-associated domain"/>
    <property type="match status" value="1"/>
</dbReference>
<dbReference type="STRING" id="105231.A0A1Y1I6K9"/>
<dbReference type="InterPro" id="IPR006121">
    <property type="entry name" value="HMA_dom"/>
</dbReference>
<dbReference type="InterPro" id="IPR023214">
    <property type="entry name" value="HAD_sf"/>
</dbReference>
<comment type="similarity">
    <text evidence="2 10">Belongs to the cation transport ATPase (P-type) (TC 3.A.3) family. Type IB subfamily.</text>
</comment>
<keyword evidence="7" id="KW-1278">Translocase</keyword>
<evidence type="ECO:0000256" key="3">
    <source>
        <dbReference type="ARBA" id="ARBA00022692"/>
    </source>
</evidence>
<dbReference type="SUPFAM" id="SSF56784">
    <property type="entry name" value="HAD-like"/>
    <property type="match status" value="1"/>
</dbReference>
<keyword evidence="4 10" id="KW-0479">Metal-binding</keyword>
<dbReference type="FunFam" id="2.70.150.10:FF:000002">
    <property type="entry name" value="Copper-transporting ATPase 1, putative"/>
    <property type="match status" value="1"/>
</dbReference>
<dbReference type="Proteomes" id="UP000054558">
    <property type="component" value="Unassembled WGS sequence"/>
</dbReference>
<feature type="transmembrane region" description="Helical" evidence="10">
    <location>
        <begin position="237"/>
        <end position="261"/>
    </location>
</feature>
<dbReference type="PANTHER" id="PTHR43520:SF19">
    <property type="entry name" value="COPPER-TRANSPORTING ATPASE PAA2, CHLOROPLASTIC"/>
    <property type="match status" value="1"/>
</dbReference>
<dbReference type="OMA" id="HDMDNMH"/>
<dbReference type="PRINTS" id="PR00119">
    <property type="entry name" value="CATATPASE"/>
</dbReference>
<feature type="transmembrane region" description="Helical" evidence="10">
    <location>
        <begin position="852"/>
        <end position="874"/>
    </location>
</feature>
<accession>A0A1Y1I6K9</accession>
<dbReference type="NCBIfam" id="TIGR01494">
    <property type="entry name" value="ATPase_P-type"/>
    <property type="match status" value="2"/>
</dbReference>
<evidence type="ECO:0000256" key="4">
    <source>
        <dbReference type="ARBA" id="ARBA00022723"/>
    </source>
</evidence>
<dbReference type="GO" id="GO:0016020">
    <property type="term" value="C:membrane"/>
    <property type="evidence" value="ECO:0000318"/>
    <property type="project" value="GO_Central"/>
</dbReference>
<dbReference type="Pfam" id="PF00122">
    <property type="entry name" value="E1-E2_ATPase"/>
    <property type="match status" value="1"/>
</dbReference>
<keyword evidence="3 10" id="KW-0812">Transmembrane</keyword>
<dbReference type="AlphaFoldDB" id="A0A1Y1I6K9"/>
<dbReference type="PROSITE" id="PS01047">
    <property type="entry name" value="HMA_1"/>
    <property type="match status" value="1"/>
</dbReference>
<comment type="subcellular location">
    <subcellularLocation>
        <location evidence="1">Membrane</location>
        <topology evidence="1">Multi-pass membrane protein</topology>
    </subcellularLocation>
</comment>
<gene>
    <name evidence="12" type="ORF">KFL_001860040</name>
</gene>
<dbReference type="InterPro" id="IPR017969">
    <property type="entry name" value="Heavy-metal-associated_CS"/>
</dbReference>
<keyword evidence="6 10" id="KW-0067">ATP-binding</keyword>
<evidence type="ECO:0000256" key="1">
    <source>
        <dbReference type="ARBA" id="ARBA00004141"/>
    </source>
</evidence>
<dbReference type="GO" id="GO:0055070">
    <property type="term" value="P:copper ion homeostasis"/>
    <property type="evidence" value="ECO:0000318"/>
    <property type="project" value="GO_Central"/>
</dbReference>
<evidence type="ECO:0000259" key="11">
    <source>
        <dbReference type="PROSITE" id="PS50846"/>
    </source>
</evidence>
<proteinExistence type="inferred from homology"/>
<dbReference type="GO" id="GO:0016887">
    <property type="term" value="F:ATP hydrolysis activity"/>
    <property type="evidence" value="ECO:0007669"/>
    <property type="project" value="InterPro"/>
</dbReference>
<evidence type="ECO:0000313" key="13">
    <source>
        <dbReference type="Proteomes" id="UP000054558"/>
    </source>
</evidence>
<dbReference type="GO" id="GO:0043682">
    <property type="term" value="F:P-type divalent copper transporter activity"/>
    <property type="evidence" value="ECO:0000318"/>
    <property type="project" value="GO_Central"/>
</dbReference>
<evidence type="ECO:0000256" key="9">
    <source>
        <dbReference type="ARBA" id="ARBA00023136"/>
    </source>
</evidence>
<dbReference type="Pfam" id="PF00702">
    <property type="entry name" value="Hydrolase"/>
    <property type="match status" value="1"/>
</dbReference>
<dbReference type="InterPro" id="IPR023299">
    <property type="entry name" value="ATPase_P-typ_cyto_dom_N"/>
</dbReference>
<dbReference type="PROSITE" id="PS00154">
    <property type="entry name" value="ATPASE_E1_E2"/>
    <property type="match status" value="1"/>
</dbReference>
<evidence type="ECO:0000256" key="5">
    <source>
        <dbReference type="ARBA" id="ARBA00022741"/>
    </source>
</evidence>
<evidence type="ECO:0000256" key="6">
    <source>
        <dbReference type="ARBA" id="ARBA00022840"/>
    </source>
</evidence>
<reference evidence="12 13" key="1">
    <citation type="journal article" date="2014" name="Nat. Commun.">
        <title>Klebsormidium flaccidum genome reveals primary factors for plant terrestrial adaptation.</title>
        <authorList>
            <person name="Hori K."/>
            <person name="Maruyama F."/>
            <person name="Fujisawa T."/>
            <person name="Togashi T."/>
            <person name="Yamamoto N."/>
            <person name="Seo M."/>
            <person name="Sato S."/>
            <person name="Yamada T."/>
            <person name="Mori H."/>
            <person name="Tajima N."/>
            <person name="Moriyama T."/>
            <person name="Ikeuchi M."/>
            <person name="Watanabe M."/>
            <person name="Wada H."/>
            <person name="Kobayashi K."/>
            <person name="Saito M."/>
            <person name="Masuda T."/>
            <person name="Sasaki-Sekimoto Y."/>
            <person name="Mashiguchi K."/>
            <person name="Awai K."/>
            <person name="Shimojima M."/>
            <person name="Masuda S."/>
            <person name="Iwai M."/>
            <person name="Nobusawa T."/>
            <person name="Narise T."/>
            <person name="Kondo S."/>
            <person name="Saito H."/>
            <person name="Sato R."/>
            <person name="Murakawa M."/>
            <person name="Ihara Y."/>
            <person name="Oshima-Yamada Y."/>
            <person name="Ohtaka K."/>
            <person name="Satoh M."/>
            <person name="Sonobe K."/>
            <person name="Ishii M."/>
            <person name="Ohtani R."/>
            <person name="Kanamori-Sato M."/>
            <person name="Honoki R."/>
            <person name="Miyazaki D."/>
            <person name="Mochizuki H."/>
            <person name="Umetsu J."/>
            <person name="Higashi K."/>
            <person name="Shibata D."/>
            <person name="Kamiya Y."/>
            <person name="Sato N."/>
            <person name="Nakamura Y."/>
            <person name="Tabata S."/>
            <person name="Ida S."/>
            <person name="Kurokawa K."/>
            <person name="Ohta H."/>
        </authorList>
    </citation>
    <scope>NUCLEOTIDE SEQUENCE [LARGE SCALE GENOMIC DNA]</scope>
    <source>
        <strain evidence="12 13">NIES-2285</strain>
    </source>
</reference>
<feature type="transmembrane region" description="Helical" evidence="10">
    <location>
        <begin position="520"/>
        <end position="550"/>
    </location>
</feature>
<keyword evidence="13" id="KW-1185">Reference proteome</keyword>
<dbReference type="Gene3D" id="3.40.1110.10">
    <property type="entry name" value="Calcium-transporting ATPase, cytoplasmic domain N"/>
    <property type="match status" value="1"/>
</dbReference>
<dbReference type="PROSITE" id="PS50846">
    <property type="entry name" value="HMA_2"/>
    <property type="match status" value="1"/>
</dbReference>
<sequence length="922" mass="95244">MAQSLRMTEQCFQLLAKLPKAPATLMRSCLPAPIGCSTESCIVSPRHLVSAKQLSTTGDALQCLRRQQRFSKIPRQDLPHLGGIKRATYAQLAVATELAASPAETATKGESVLLDVTGMMCGGCAASVRRTLASDTRVASAAVNLLTHTAAVQLRPGLALETGQALAEALSKSGFSTSVRQFGDALAATNQREALARQREESLRDTTVQLGVAWGLVAVCLAHHTGHLLHGLGFHQFAHGSFLSFLGVPSVQCAIAIAALVGPGRPLVVDGAKALLRGSPNMNTLVSIGAASAFAISAASLALPDLGWEASFFEEPVMLLGFVLLGRTLEARARAKAATDVQALASLLPAKARLVLGDSAADRVKENGGAEPLFSVEVPTQQVRPGDRVLVLPGESLPVDGRVVGGRSAVDESMLTGEPLPVPKEEGAAVSAGTINWEGPLTVEAVATGAHSVLAGITRLVEEAQAREAPVQRLADRISGPFVFSVMGLSAATFAFWYGLGTSLFPEVLYSDAAGPDGSALLLSLKLAIDVLVVACPCALGLATPTAVLVGTSLGARRGLLLRGGDALETTAKVDTVVFDKTGTLTEGKTSVASVATRGDIPRAELLRLAAAVESTTRHPVATAIVNRAQSEGLSTSASAVEDARTEPGKGASGLVSGLRVAVGAFDWVAEVVGSEGVPRGVEHELRDRAEKGIEDAAGSRTVVFVGVEGRGVVGAVGVVDAVRKDAAATVRRLQELGVRTLIMSGDRRESVRSVAQRIGIAEADVYAELRPEDKQRLVGALRDEKAVVAMVGDGVNDAPALAAADVGIALRGGTDAAEEAASVILMGNRLGQVGEAVALGRATFNKIKQNLFWALAYNAVGIPLAAGALLPAYDISLTPSVAGAMMAFSSVAVVTNSLLLRVGKIASEEAPGRTEDVPRTA</sequence>
<feature type="transmembrane region" description="Helical" evidence="10">
    <location>
        <begin position="308"/>
        <end position="326"/>
    </location>
</feature>
<evidence type="ECO:0000313" key="12">
    <source>
        <dbReference type="EMBL" id="GAQ84357.1"/>
    </source>
</evidence>
<dbReference type="InterPro" id="IPR036163">
    <property type="entry name" value="HMA_dom_sf"/>
</dbReference>
<dbReference type="GO" id="GO:0005524">
    <property type="term" value="F:ATP binding"/>
    <property type="evidence" value="ECO:0007669"/>
    <property type="project" value="UniProtKB-UniRule"/>
</dbReference>
<dbReference type="NCBIfam" id="TIGR01525">
    <property type="entry name" value="ATPase-IB_hvy"/>
    <property type="match status" value="1"/>
</dbReference>
<evidence type="ECO:0000256" key="8">
    <source>
        <dbReference type="ARBA" id="ARBA00022989"/>
    </source>
</evidence>
<feature type="transmembrane region" description="Helical" evidence="10">
    <location>
        <begin position="880"/>
        <end position="901"/>
    </location>
</feature>
<dbReference type="InterPro" id="IPR001757">
    <property type="entry name" value="P_typ_ATPase"/>
</dbReference>
<feature type="transmembrane region" description="Helical" evidence="10">
    <location>
        <begin position="282"/>
        <end position="302"/>
    </location>
</feature>
<dbReference type="InterPro" id="IPR036412">
    <property type="entry name" value="HAD-like_sf"/>
</dbReference>
<organism evidence="12 13">
    <name type="scientific">Klebsormidium nitens</name>
    <name type="common">Green alga</name>
    <name type="synonym">Ulothrix nitens</name>
    <dbReference type="NCBI Taxonomy" id="105231"/>
    <lineage>
        <taxon>Eukaryota</taxon>
        <taxon>Viridiplantae</taxon>
        <taxon>Streptophyta</taxon>
        <taxon>Klebsormidiophyceae</taxon>
        <taxon>Klebsormidiales</taxon>
        <taxon>Klebsormidiaceae</taxon>
        <taxon>Klebsormidium</taxon>
    </lineage>
</organism>
<dbReference type="GO" id="GO:0005507">
    <property type="term" value="F:copper ion binding"/>
    <property type="evidence" value="ECO:0000318"/>
    <property type="project" value="GO_Central"/>
</dbReference>